<evidence type="ECO:0000313" key="2">
    <source>
        <dbReference type="EMBL" id="CAF4903979.1"/>
    </source>
</evidence>
<dbReference type="Proteomes" id="UP000681967">
    <property type="component" value="Unassembled WGS sequence"/>
</dbReference>
<comment type="caution">
    <text evidence="1">The sequence shown here is derived from an EMBL/GenBank/DDBJ whole genome shotgun (WGS) entry which is preliminary data.</text>
</comment>
<protein>
    <submittedName>
        <fullName evidence="1">Uncharacterized protein</fullName>
    </submittedName>
</protein>
<name>A0A8S2YBQ3_9BILA</name>
<evidence type="ECO:0000313" key="1">
    <source>
        <dbReference type="EMBL" id="CAF4546220.1"/>
    </source>
</evidence>
<evidence type="ECO:0000313" key="4">
    <source>
        <dbReference type="Proteomes" id="UP000681967"/>
    </source>
</evidence>
<dbReference type="EMBL" id="CAJOBJ010202025">
    <property type="protein sequence ID" value="CAF4985786.1"/>
    <property type="molecule type" value="Genomic_DNA"/>
</dbReference>
<feature type="non-terminal residue" evidence="1">
    <location>
        <position position="65"/>
    </location>
</feature>
<gene>
    <name evidence="1" type="ORF">BYL167_LOCUS37911</name>
    <name evidence="3" type="ORF">GIL414_LOCUS56327</name>
    <name evidence="2" type="ORF">SMN809_LOCUS51888</name>
</gene>
<organism evidence="1 4">
    <name type="scientific">Rotaria magnacalcarata</name>
    <dbReference type="NCBI Taxonomy" id="392030"/>
    <lineage>
        <taxon>Eukaryota</taxon>
        <taxon>Metazoa</taxon>
        <taxon>Spiralia</taxon>
        <taxon>Gnathifera</taxon>
        <taxon>Rotifera</taxon>
        <taxon>Eurotatoria</taxon>
        <taxon>Bdelloidea</taxon>
        <taxon>Philodinida</taxon>
        <taxon>Philodinidae</taxon>
        <taxon>Rotaria</taxon>
    </lineage>
</organism>
<accession>A0A8S2YBQ3</accession>
<sequence>MSTSMLHIDKQLLMNDHKKLEYTIHEKDLDETLEQAYKYASEILLDLIINKYHLIERFHTLKHYF</sequence>
<dbReference type="EMBL" id="CAJOBH010087083">
    <property type="protein sequence ID" value="CAF4546220.1"/>
    <property type="molecule type" value="Genomic_DNA"/>
</dbReference>
<dbReference type="Proteomes" id="UP000676336">
    <property type="component" value="Unassembled WGS sequence"/>
</dbReference>
<proteinExistence type="predicted"/>
<dbReference type="Proteomes" id="UP000681720">
    <property type="component" value="Unassembled WGS sequence"/>
</dbReference>
<reference evidence="1" key="1">
    <citation type="submission" date="2021-02" db="EMBL/GenBank/DDBJ databases">
        <authorList>
            <person name="Nowell W R."/>
        </authorList>
    </citation>
    <scope>NUCLEOTIDE SEQUENCE</scope>
</reference>
<dbReference type="EMBL" id="CAJOBI010174999">
    <property type="protein sequence ID" value="CAF4903979.1"/>
    <property type="molecule type" value="Genomic_DNA"/>
</dbReference>
<evidence type="ECO:0000313" key="3">
    <source>
        <dbReference type="EMBL" id="CAF4985786.1"/>
    </source>
</evidence>
<dbReference type="AlphaFoldDB" id="A0A8S2YBQ3"/>